<name>A0ABT4CA12_9ACTN</name>
<evidence type="ECO:0000313" key="2">
    <source>
        <dbReference type="Proteomes" id="UP001074726"/>
    </source>
</evidence>
<dbReference type="InterPro" id="IPR058532">
    <property type="entry name" value="YjbR/MT2646/Rv2570-like"/>
</dbReference>
<evidence type="ECO:0008006" key="3">
    <source>
        <dbReference type="Google" id="ProtNLM"/>
    </source>
</evidence>
<sequence length="109" mass="12363">MATWQDVEEIALGLEGARAALSHSGDPAVEVGRHPFARLRWDDEGRELLQVWSFDLDSEAALADRPETFVRVDTFAVKASVWARLDRLDRTELTELLTDSWRARRGVRG</sequence>
<gene>
    <name evidence="1" type="ORF">NYO98_05930</name>
</gene>
<reference evidence="1" key="1">
    <citation type="submission" date="2022-08" db="EMBL/GenBank/DDBJ databases">
        <title>Genome sequencing of Nocardioides sp. STR2.</title>
        <authorList>
            <person name="So Y."/>
        </authorList>
    </citation>
    <scope>NUCLEOTIDE SEQUENCE</scope>
    <source>
        <strain evidence="1">STR2</strain>
    </source>
</reference>
<protein>
    <recommendedName>
        <fullName evidence="3">YjbR protein</fullName>
    </recommendedName>
</protein>
<organism evidence="1 2">
    <name type="scientific">Nocardioides pini</name>
    <dbReference type="NCBI Taxonomy" id="2975053"/>
    <lineage>
        <taxon>Bacteria</taxon>
        <taxon>Bacillati</taxon>
        <taxon>Actinomycetota</taxon>
        <taxon>Actinomycetes</taxon>
        <taxon>Propionibacteriales</taxon>
        <taxon>Nocardioidaceae</taxon>
        <taxon>Nocardioides</taxon>
    </lineage>
</organism>
<dbReference type="Pfam" id="PF04237">
    <property type="entry name" value="YjbR"/>
    <property type="match status" value="1"/>
</dbReference>
<dbReference type="Proteomes" id="UP001074726">
    <property type="component" value="Unassembled WGS sequence"/>
</dbReference>
<proteinExistence type="predicted"/>
<evidence type="ECO:0000313" key="1">
    <source>
        <dbReference type="EMBL" id="MCY4725812.1"/>
    </source>
</evidence>
<dbReference type="RefSeq" id="WP_268110595.1">
    <property type="nucleotide sequence ID" value="NZ_JAPPUX010000001.1"/>
</dbReference>
<accession>A0ABT4CA12</accession>
<keyword evidence="2" id="KW-1185">Reference proteome</keyword>
<dbReference type="EMBL" id="JAPPUX010000001">
    <property type="protein sequence ID" value="MCY4725812.1"/>
    <property type="molecule type" value="Genomic_DNA"/>
</dbReference>
<comment type="caution">
    <text evidence="1">The sequence shown here is derived from an EMBL/GenBank/DDBJ whole genome shotgun (WGS) entry which is preliminary data.</text>
</comment>